<feature type="domain" description="DNA methylase adenine-specific" evidence="2">
    <location>
        <begin position="143"/>
        <end position="230"/>
    </location>
</feature>
<dbReference type="GO" id="GO:0032259">
    <property type="term" value="P:methylation"/>
    <property type="evidence" value="ECO:0007669"/>
    <property type="project" value="UniProtKB-KW"/>
</dbReference>
<keyword evidence="4" id="KW-1185">Reference proteome</keyword>
<dbReference type="EMBL" id="JAGSOH010000198">
    <property type="protein sequence ID" value="MBR7831222.1"/>
    <property type="molecule type" value="Genomic_DNA"/>
</dbReference>
<feature type="compositionally biased region" description="Low complexity" evidence="1">
    <location>
        <begin position="285"/>
        <end position="303"/>
    </location>
</feature>
<evidence type="ECO:0000313" key="3">
    <source>
        <dbReference type="EMBL" id="MBR7831222.1"/>
    </source>
</evidence>
<comment type="caution">
    <text evidence="3">The sequence shown here is derived from an EMBL/GenBank/DDBJ whole genome shotgun (WGS) entry which is preliminary data.</text>
</comment>
<dbReference type="Proteomes" id="UP000676325">
    <property type="component" value="Unassembled WGS sequence"/>
</dbReference>
<protein>
    <submittedName>
        <fullName evidence="3">N-6 DNA methylase</fullName>
    </submittedName>
</protein>
<dbReference type="AlphaFoldDB" id="A0A941IML6"/>
<dbReference type="InterPro" id="IPR003356">
    <property type="entry name" value="DNA_methylase_A-5"/>
</dbReference>
<dbReference type="GO" id="GO:0008170">
    <property type="term" value="F:N-methyltransferase activity"/>
    <property type="evidence" value="ECO:0007669"/>
    <property type="project" value="InterPro"/>
</dbReference>
<keyword evidence="3" id="KW-0489">Methyltransferase</keyword>
<feature type="region of interest" description="Disordered" evidence="1">
    <location>
        <begin position="285"/>
        <end position="307"/>
    </location>
</feature>
<organism evidence="3 4">
    <name type="scientific">Actinospica acidithermotolerans</name>
    <dbReference type="NCBI Taxonomy" id="2828514"/>
    <lineage>
        <taxon>Bacteria</taxon>
        <taxon>Bacillati</taxon>
        <taxon>Actinomycetota</taxon>
        <taxon>Actinomycetes</taxon>
        <taxon>Catenulisporales</taxon>
        <taxon>Actinospicaceae</taxon>
        <taxon>Actinospica</taxon>
    </lineage>
</organism>
<evidence type="ECO:0000256" key="1">
    <source>
        <dbReference type="SAM" id="MobiDB-lite"/>
    </source>
</evidence>
<reference evidence="3" key="1">
    <citation type="submission" date="2021-04" db="EMBL/GenBank/DDBJ databases">
        <title>Genome based classification of Actinospica acidithermotolerans sp. nov., an actinobacterium isolated from an Indonesian hot spring.</title>
        <authorList>
            <person name="Kusuma A.B."/>
            <person name="Putra K.E."/>
            <person name="Nafisah S."/>
            <person name="Loh J."/>
            <person name="Nouioui I."/>
            <person name="Goodfellow M."/>
        </authorList>
    </citation>
    <scope>NUCLEOTIDE SEQUENCE</scope>
    <source>
        <strain evidence="3">MGRD01-02</strain>
    </source>
</reference>
<sequence>MTETQGARRPGEDRAAAIAQAAQEAWYRSIGPRQQEALVGTVAALALHAAAAVETPDAGAIARLDADGFNKWTNELWGAAWWARPDLVAFAAPVIEWAETASPAARAASLAAARAAIDAGIYPFMRRHRYGVDLLGFLVQDVHTQAAKKSGGVFHTPGDVAALADELLGAEVGYAHRDFADEFCGTGELARAAAESMRAHGTDPARVRWYLNDVDATAAACAAVNAWIWGLGPLVLVGTHDILSDPVWVPTAAATRRAAISHRDETAAFAARAAGLLRAARGLEQNESGTVGTTPHPVTGKTPSDGAQRCGGCAHVYLRQSAHGPRTKCALATSRRHGPDVPADLDACADFAPRPAES</sequence>
<dbReference type="Gene3D" id="3.40.50.150">
    <property type="entry name" value="Vaccinia Virus protein VP39"/>
    <property type="match status" value="1"/>
</dbReference>
<gene>
    <name evidence="3" type="ORF">KDK95_33255</name>
</gene>
<name>A0A941IML6_9ACTN</name>
<feature type="non-terminal residue" evidence="3">
    <location>
        <position position="358"/>
    </location>
</feature>
<dbReference type="SUPFAM" id="SSF53335">
    <property type="entry name" value="S-adenosyl-L-methionine-dependent methyltransferases"/>
    <property type="match status" value="1"/>
</dbReference>
<keyword evidence="3" id="KW-0808">Transferase</keyword>
<dbReference type="GO" id="GO:0003677">
    <property type="term" value="F:DNA binding"/>
    <property type="evidence" value="ECO:0007669"/>
    <property type="project" value="InterPro"/>
</dbReference>
<dbReference type="RefSeq" id="WP_212522337.1">
    <property type="nucleotide sequence ID" value="NZ_JAGSOH010000198.1"/>
</dbReference>
<evidence type="ECO:0000259" key="2">
    <source>
        <dbReference type="Pfam" id="PF02384"/>
    </source>
</evidence>
<dbReference type="InterPro" id="IPR029063">
    <property type="entry name" value="SAM-dependent_MTases_sf"/>
</dbReference>
<accession>A0A941IML6</accession>
<proteinExistence type="predicted"/>
<dbReference type="Pfam" id="PF02384">
    <property type="entry name" value="N6_Mtase"/>
    <property type="match status" value="1"/>
</dbReference>
<evidence type="ECO:0000313" key="4">
    <source>
        <dbReference type="Proteomes" id="UP000676325"/>
    </source>
</evidence>